<dbReference type="InterPro" id="IPR058917">
    <property type="entry name" value="RESC6_dom"/>
</dbReference>
<organism evidence="2 3">
    <name type="scientific">Strigomonas culicis</name>
    <dbReference type="NCBI Taxonomy" id="28005"/>
    <lineage>
        <taxon>Eukaryota</taxon>
        <taxon>Discoba</taxon>
        <taxon>Euglenozoa</taxon>
        <taxon>Kinetoplastea</taxon>
        <taxon>Metakinetoplastina</taxon>
        <taxon>Trypanosomatida</taxon>
        <taxon>Trypanosomatidae</taxon>
        <taxon>Strigomonadinae</taxon>
        <taxon>Strigomonas</taxon>
    </lineage>
</organism>
<accession>S9VQU5</accession>
<gene>
    <name evidence="2" type="ORF">STCU_04532</name>
</gene>
<sequence length="492" mass="53298">MRPFLQSVLTSKGWSRVGYAGTSRCVSTSGFIASVEKVQQQLQSVPSDLRTDLMRHGRHLFETEKLDDLATAFSADVVAKVCLAASQLRIAPVKSSAYTSVVEGALAEEAVATMPLEALARVVHSCLVLRSPLLYDVLFTYARPLVARAGELSGVSVAVLLNAYGRAGFRHDRLYQALCDVAAAQMKDARVALPHVANVLHALSRVRFVHRPLLLVLRSQALRQVATAPPIIAVTILDACSVLGDVEEQLFQAYEQRVVAHLGEMQAPLIASFATCTARANRAAPSIMQAVGARVLETVDTFDPTSIAKTCDAYVVANIMSEDVFGALAECACKAPAGFRADEIHSLLNCLSTFDLFDGELFPLLASRLVFLHKSEEYVNARDAAGVLASFAALQENNDELAYVCTKICATQPMTAEGYILVLWSCVTLNIRNEAQTKLLGDVRSQPSLLQLPAEASSEAAGPYLGPRRRAALEEKRAFLCEAYGIDAFKRH</sequence>
<reference evidence="2 3" key="1">
    <citation type="journal article" date="2013" name="PLoS ONE">
        <title>Predicting the Proteins of Angomonas deanei, Strigomonas culicis and Their Respective Endosymbionts Reveals New Aspects of the Trypanosomatidae Family.</title>
        <authorList>
            <person name="Motta M.C."/>
            <person name="Martins A.C."/>
            <person name="de Souza S.S."/>
            <person name="Catta-Preta C.M."/>
            <person name="Silva R."/>
            <person name="Klein C.C."/>
            <person name="de Almeida L.G."/>
            <person name="de Lima Cunha O."/>
            <person name="Ciapina L.P."/>
            <person name="Brocchi M."/>
            <person name="Colabardini A.C."/>
            <person name="de Araujo Lima B."/>
            <person name="Machado C.R."/>
            <person name="de Almeida Soares C.M."/>
            <person name="Probst C.M."/>
            <person name="de Menezes C.B."/>
            <person name="Thompson C.E."/>
            <person name="Bartholomeu D.C."/>
            <person name="Gradia D.F."/>
            <person name="Pavoni D.P."/>
            <person name="Grisard E.C."/>
            <person name="Fantinatti-Garboggini F."/>
            <person name="Marchini F.K."/>
            <person name="Rodrigues-Luiz G.F."/>
            <person name="Wagner G."/>
            <person name="Goldman G.H."/>
            <person name="Fietto J.L."/>
            <person name="Elias M.C."/>
            <person name="Goldman M.H."/>
            <person name="Sagot M.F."/>
            <person name="Pereira M."/>
            <person name="Stoco P.H."/>
            <person name="de Mendonca-Neto R.P."/>
            <person name="Teixeira S.M."/>
            <person name="Maciel T.E."/>
            <person name="de Oliveira Mendes T.A."/>
            <person name="Urmenyi T.P."/>
            <person name="de Souza W."/>
            <person name="Schenkman S."/>
            <person name="de Vasconcelos A.T."/>
        </authorList>
    </citation>
    <scope>NUCLEOTIDE SEQUENCE [LARGE SCALE GENOMIC DNA]</scope>
</reference>
<evidence type="ECO:0000313" key="3">
    <source>
        <dbReference type="Proteomes" id="UP000015354"/>
    </source>
</evidence>
<dbReference type="OrthoDB" id="275750at2759"/>
<dbReference type="AlphaFoldDB" id="S9VQU5"/>
<keyword evidence="3" id="KW-1185">Reference proteome</keyword>
<dbReference type="EMBL" id="ATMH01004532">
    <property type="protein sequence ID" value="EPY29486.1"/>
    <property type="molecule type" value="Genomic_DNA"/>
</dbReference>
<evidence type="ECO:0000259" key="1">
    <source>
        <dbReference type="Pfam" id="PF26188"/>
    </source>
</evidence>
<comment type="caution">
    <text evidence="2">The sequence shown here is derived from an EMBL/GenBank/DDBJ whole genome shotgun (WGS) entry which is preliminary data.</text>
</comment>
<evidence type="ECO:0000313" key="2">
    <source>
        <dbReference type="EMBL" id="EPY29486.1"/>
    </source>
</evidence>
<dbReference type="Pfam" id="PF26188">
    <property type="entry name" value="RESC6"/>
    <property type="match status" value="1"/>
</dbReference>
<feature type="domain" description="RNA-editing substrate-binding complex 6 protein" evidence="1">
    <location>
        <begin position="115"/>
        <end position="433"/>
    </location>
</feature>
<name>S9VQU5_9TRYP</name>
<dbReference type="CDD" id="cd23735">
    <property type="entry name" value="RESC6-like"/>
    <property type="match status" value="1"/>
</dbReference>
<protein>
    <recommendedName>
        <fullName evidence="1">RNA-editing substrate-binding complex 6 protein domain-containing protein</fullName>
    </recommendedName>
</protein>
<proteinExistence type="predicted"/>
<dbReference type="Proteomes" id="UP000015354">
    <property type="component" value="Unassembled WGS sequence"/>
</dbReference>